<keyword evidence="2" id="KW-0732">Signal</keyword>
<evidence type="ECO:0000256" key="1">
    <source>
        <dbReference type="SAM" id="Phobius"/>
    </source>
</evidence>
<name>A0A131Z8Q6_RHIAP</name>
<protein>
    <submittedName>
        <fullName evidence="3">Uncharacterized protein</fullName>
    </submittedName>
</protein>
<dbReference type="AlphaFoldDB" id="A0A131Z8Q6"/>
<reference evidence="3" key="1">
    <citation type="journal article" date="2016" name="Ticks Tick Borne Dis.">
        <title>De novo assembly and annotation of the salivary gland transcriptome of Rhipicephalus appendiculatus male and female ticks during blood feeding.</title>
        <authorList>
            <person name="de Castro M.H."/>
            <person name="de Klerk D."/>
            <person name="Pienaar R."/>
            <person name="Latif A.A."/>
            <person name="Rees D.J."/>
            <person name="Mans B.J."/>
        </authorList>
    </citation>
    <scope>NUCLEOTIDE SEQUENCE</scope>
    <source>
        <tissue evidence="3">Salivary glands</tissue>
    </source>
</reference>
<keyword evidence="1" id="KW-0472">Membrane</keyword>
<keyword evidence="1" id="KW-0812">Transmembrane</keyword>
<accession>A0A131Z8Q6</accession>
<keyword evidence="1" id="KW-1133">Transmembrane helix</keyword>
<sequence>FFFFFLLGLCVCVFFFTYCKHVGKSAQCYRCNALDNLFLLMMWLVFGCYIITAVFCMHSMCCTLEILLDISICQKFFII</sequence>
<proteinExistence type="predicted"/>
<feature type="chain" id="PRO_5007287085" evidence="2">
    <location>
        <begin position="20"/>
        <end position="79"/>
    </location>
</feature>
<organism evidence="3">
    <name type="scientific">Rhipicephalus appendiculatus</name>
    <name type="common">Brown ear tick</name>
    <dbReference type="NCBI Taxonomy" id="34631"/>
    <lineage>
        <taxon>Eukaryota</taxon>
        <taxon>Metazoa</taxon>
        <taxon>Ecdysozoa</taxon>
        <taxon>Arthropoda</taxon>
        <taxon>Chelicerata</taxon>
        <taxon>Arachnida</taxon>
        <taxon>Acari</taxon>
        <taxon>Parasitiformes</taxon>
        <taxon>Ixodida</taxon>
        <taxon>Ixodoidea</taxon>
        <taxon>Ixodidae</taxon>
        <taxon>Rhipicephalinae</taxon>
        <taxon>Rhipicephalus</taxon>
        <taxon>Rhipicephalus</taxon>
    </lineage>
</organism>
<evidence type="ECO:0000313" key="3">
    <source>
        <dbReference type="EMBL" id="JAP87170.1"/>
    </source>
</evidence>
<feature type="signal peptide" evidence="2">
    <location>
        <begin position="1"/>
        <end position="19"/>
    </location>
</feature>
<evidence type="ECO:0000256" key="2">
    <source>
        <dbReference type="SAM" id="SignalP"/>
    </source>
</evidence>
<feature type="non-terminal residue" evidence="3">
    <location>
        <position position="1"/>
    </location>
</feature>
<feature type="transmembrane region" description="Helical" evidence="1">
    <location>
        <begin position="43"/>
        <end position="68"/>
    </location>
</feature>
<dbReference type="EMBL" id="GEDV01001387">
    <property type="protein sequence ID" value="JAP87170.1"/>
    <property type="molecule type" value="Transcribed_RNA"/>
</dbReference>